<evidence type="ECO:0000313" key="4">
    <source>
        <dbReference type="Proteomes" id="UP001159427"/>
    </source>
</evidence>
<protein>
    <recommendedName>
        <fullName evidence="2">GON domain-containing protein</fullName>
    </recommendedName>
</protein>
<reference evidence="3 4" key="1">
    <citation type="submission" date="2022-05" db="EMBL/GenBank/DDBJ databases">
        <authorList>
            <consortium name="Genoscope - CEA"/>
            <person name="William W."/>
        </authorList>
    </citation>
    <scope>NUCLEOTIDE SEQUENCE [LARGE SCALE GENOMIC DNA]</scope>
</reference>
<proteinExistence type="predicted"/>
<dbReference type="PROSITE" id="PS51046">
    <property type="entry name" value="GON"/>
    <property type="match status" value="1"/>
</dbReference>
<gene>
    <name evidence="3" type="ORF">PEVE_00029494</name>
</gene>
<accession>A0ABN8MDF4</accession>
<feature type="domain" description="GON" evidence="2">
    <location>
        <begin position="1"/>
        <end position="180"/>
    </location>
</feature>
<dbReference type="InterPro" id="IPR012314">
    <property type="entry name" value="Pept_M12B_GON-ADAMTSs"/>
</dbReference>
<keyword evidence="4" id="KW-1185">Reference proteome</keyword>
<evidence type="ECO:0000313" key="3">
    <source>
        <dbReference type="EMBL" id="CAH3026593.1"/>
    </source>
</evidence>
<sequence length="250" mass="27854">MSSSCNPVRLYCHGMNTATPREYITLPAGPDKNFASFHRGRLLNFETCSGSINPEPKLTANYWGTTRFNKLRIDPTSGLIHRNDYQFAKTEGNPVRFGRAGDCFSAASKCRKGKFQIDLSGTGMRMRRDVEWEAWGTPKLPKRLLNVQKTDDGLSVVGECGGSCGGCQHAQERMYVEPAKCIDRQSTEAVARHSIPRHHASKSNVNGAKKSFVKVPEKVHIRSKIPYPHKKTFFKAGPGLEDSEMEVIGH</sequence>
<evidence type="ECO:0000259" key="2">
    <source>
        <dbReference type="PROSITE" id="PS51046"/>
    </source>
</evidence>
<feature type="non-terminal residue" evidence="3">
    <location>
        <position position="250"/>
    </location>
</feature>
<dbReference type="Pfam" id="PF08685">
    <property type="entry name" value="GON"/>
    <property type="match status" value="1"/>
</dbReference>
<dbReference type="Proteomes" id="UP001159427">
    <property type="component" value="Unassembled WGS sequence"/>
</dbReference>
<evidence type="ECO:0000256" key="1">
    <source>
        <dbReference type="ARBA" id="ARBA00022723"/>
    </source>
</evidence>
<comment type="caution">
    <text evidence="3">The sequence shown here is derived from an EMBL/GenBank/DDBJ whole genome shotgun (WGS) entry which is preliminary data.</text>
</comment>
<keyword evidence="1" id="KW-0479">Metal-binding</keyword>
<organism evidence="3 4">
    <name type="scientific">Porites evermanni</name>
    <dbReference type="NCBI Taxonomy" id="104178"/>
    <lineage>
        <taxon>Eukaryota</taxon>
        <taxon>Metazoa</taxon>
        <taxon>Cnidaria</taxon>
        <taxon>Anthozoa</taxon>
        <taxon>Hexacorallia</taxon>
        <taxon>Scleractinia</taxon>
        <taxon>Fungiina</taxon>
        <taxon>Poritidae</taxon>
        <taxon>Porites</taxon>
    </lineage>
</organism>
<name>A0ABN8MDF4_9CNID</name>
<dbReference type="EMBL" id="CALNXI010000412">
    <property type="protein sequence ID" value="CAH3026593.1"/>
    <property type="molecule type" value="Genomic_DNA"/>
</dbReference>